<keyword evidence="1" id="KW-0597">Phosphoprotein</keyword>
<reference evidence="4" key="1">
    <citation type="journal article" date="2018" name="Front. Microbiol.">
        <title>Genome-Based Analysis Reveals the Taxonomy and Diversity of the Family Idiomarinaceae.</title>
        <authorList>
            <person name="Liu Y."/>
            <person name="Lai Q."/>
            <person name="Shao Z."/>
        </authorList>
    </citation>
    <scope>NUCLEOTIDE SEQUENCE [LARGE SCALE GENOMIC DNA]</scope>
    <source>
        <strain evidence="4">F23</strain>
    </source>
</reference>
<dbReference type="PANTHER" id="PTHR45228">
    <property type="entry name" value="CYCLIC DI-GMP PHOSPHODIESTERASE TM_0186-RELATED"/>
    <property type="match status" value="1"/>
</dbReference>
<dbReference type="Pfam" id="PF11849">
    <property type="entry name" value="DUF3369"/>
    <property type="match status" value="1"/>
</dbReference>
<comment type="caution">
    <text evidence="3">The sequence shown here is derived from an EMBL/GenBank/DDBJ whole genome shotgun (WGS) entry which is preliminary data.</text>
</comment>
<dbReference type="Pfam" id="PF00072">
    <property type="entry name" value="Response_reg"/>
    <property type="match status" value="1"/>
</dbReference>
<accession>A0A432YB92</accession>
<feature type="domain" description="Response regulatory" evidence="2">
    <location>
        <begin position="24"/>
        <end position="148"/>
    </location>
</feature>
<dbReference type="GO" id="GO:0000160">
    <property type="term" value="P:phosphorelay signal transduction system"/>
    <property type="evidence" value="ECO:0007669"/>
    <property type="project" value="InterPro"/>
</dbReference>
<dbReference type="InterPro" id="IPR052020">
    <property type="entry name" value="Cyclic_di-GMP/3'3'-cGAMP_PDE"/>
</dbReference>
<organism evidence="3 4">
    <name type="scientific">Idiomarina fontislapidosi</name>
    <dbReference type="NCBI Taxonomy" id="263723"/>
    <lineage>
        <taxon>Bacteria</taxon>
        <taxon>Pseudomonadati</taxon>
        <taxon>Pseudomonadota</taxon>
        <taxon>Gammaproteobacteria</taxon>
        <taxon>Alteromonadales</taxon>
        <taxon>Idiomarinaceae</taxon>
        <taxon>Idiomarina</taxon>
    </lineage>
</organism>
<keyword evidence="4" id="KW-1185">Reference proteome</keyword>
<dbReference type="RefSeq" id="WP_110572390.1">
    <property type="nucleotide sequence ID" value="NZ_PIPV01000001.1"/>
</dbReference>
<protein>
    <submittedName>
        <fullName evidence="3">Response regulator</fullName>
    </submittedName>
</protein>
<evidence type="ECO:0000256" key="1">
    <source>
        <dbReference type="PROSITE-ProRule" id="PRU00169"/>
    </source>
</evidence>
<feature type="modified residue" description="4-aspartylphosphate" evidence="1">
    <location>
        <position position="79"/>
    </location>
</feature>
<dbReference type="OrthoDB" id="9787688at2"/>
<evidence type="ECO:0000259" key="2">
    <source>
        <dbReference type="PROSITE" id="PS50110"/>
    </source>
</evidence>
<proteinExistence type="predicted"/>
<dbReference type="Gene3D" id="3.40.50.2300">
    <property type="match status" value="1"/>
</dbReference>
<dbReference type="EMBL" id="PIPV01000001">
    <property type="protein sequence ID" value="RUO58258.1"/>
    <property type="molecule type" value="Genomic_DNA"/>
</dbReference>
<dbReference type="CDD" id="cd00156">
    <property type="entry name" value="REC"/>
    <property type="match status" value="1"/>
</dbReference>
<dbReference type="InterPro" id="IPR001789">
    <property type="entry name" value="Sig_transdc_resp-reg_receiver"/>
</dbReference>
<evidence type="ECO:0000313" key="4">
    <source>
        <dbReference type="Proteomes" id="UP000287330"/>
    </source>
</evidence>
<sequence length="490" mass="54281">MSNQFMFADEPQQSQPALLKDKWKVLIVDDEPEVHAVTKLALSDFEFLGRGLEFHSAFSGEEARQLIDTHPDAAILLLDVVMESDDAGLKVARYIREQADNHYTRIILRTGQPGQAPERTVIVNYDINDYKSKTELTAQKLFTAVMSSLRSYRDIMSVDQSRQGLEKIIEASANLYTLQPMQQFVDGIVQQLSWVIGGARQTLYATATEDGRAYRVVAANGEDSQVAKGQTLRSVLPAKALAELDGVIANNYHHYGDGFVLMYCRSHCRPQGSVLFIGGMSRSLTEDDHHVLKLFAEHVQKAQDNVVCIEDTDILIAGIADQLVQLQANYFAIDKATGSEAIAYRLGHVLFDELTAIDISCAVTLYARAKPLLACIEPNAAALETSCQQRIATSLRGLKNGEQQATQFAYTALMERLERWDGLGLPDGKKGTSIADSTQTILVSEQIADWRTQGLSESDMITRLQDERGRYYSPDFLDKVIAHIGAALAD</sequence>
<dbReference type="SMART" id="SM00448">
    <property type="entry name" value="REC"/>
    <property type="match status" value="1"/>
</dbReference>
<dbReference type="Proteomes" id="UP000287330">
    <property type="component" value="Unassembled WGS sequence"/>
</dbReference>
<dbReference type="SUPFAM" id="SSF52172">
    <property type="entry name" value="CheY-like"/>
    <property type="match status" value="1"/>
</dbReference>
<dbReference type="PANTHER" id="PTHR45228:SF9">
    <property type="entry name" value="3'3'-CGAMP-SPECIFIC PHOSPHODIESTERASE 2"/>
    <property type="match status" value="1"/>
</dbReference>
<dbReference type="InterPro" id="IPR011006">
    <property type="entry name" value="CheY-like_superfamily"/>
</dbReference>
<evidence type="ECO:0000313" key="3">
    <source>
        <dbReference type="EMBL" id="RUO58258.1"/>
    </source>
</evidence>
<dbReference type="PROSITE" id="PS50110">
    <property type="entry name" value="RESPONSE_REGULATORY"/>
    <property type="match status" value="1"/>
</dbReference>
<dbReference type="AlphaFoldDB" id="A0A432YB92"/>
<dbReference type="InterPro" id="IPR021800">
    <property type="entry name" value="DUF3369"/>
</dbReference>
<name>A0A432YB92_9GAMM</name>
<gene>
    <name evidence="3" type="ORF">CWE25_01305</name>
</gene>